<dbReference type="InterPro" id="IPR052159">
    <property type="entry name" value="Competence_DNA_uptake"/>
</dbReference>
<dbReference type="GO" id="GO:0030420">
    <property type="term" value="P:establishment of competence for transformation"/>
    <property type="evidence" value="ECO:0007669"/>
    <property type="project" value="InterPro"/>
</dbReference>
<keyword evidence="2" id="KW-1003">Cell membrane</keyword>
<feature type="transmembrane region" description="Helical" evidence="6">
    <location>
        <begin position="261"/>
        <end position="282"/>
    </location>
</feature>
<keyword evidence="4 6" id="KW-1133">Transmembrane helix</keyword>
<evidence type="ECO:0000256" key="6">
    <source>
        <dbReference type="SAM" id="Phobius"/>
    </source>
</evidence>
<dbReference type="Pfam" id="PF03772">
    <property type="entry name" value="Competence"/>
    <property type="match status" value="1"/>
</dbReference>
<feature type="transmembrane region" description="Helical" evidence="6">
    <location>
        <begin position="450"/>
        <end position="483"/>
    </location>
</feature>
<evidence type="ECO:0000256" key="4">
    <source>
        <dbReference type="ARBA" id="ARBA00022989"/>
    </source>
</evidence>
<evidence type="ECO:0000256" key="5">
    <source>
        <dbReference type="ARBA" id="ARBA00023136"/>
    </source>
</evidence>
<keyword evidence="9" id="KW-1185">Reference proteome</keyword>
<dbReference type="SMART" id="SM00849">
    <property type="entry name" value="Lactamase_B"/>
    <property type="match status" value="1"/>
</dbReference>
<evidence type="ECO:0000256" key="3">
    <source>
        <dbReference type="ARBA" id="ARBA00022692"/>
    </source>
</evidence>
<feature type="transmembrane region" description="Helical" evidence="6">
    <location>
        <begin position="392"/>
        <end position="412"/>
    </location>
</feature>
<dbReference type="EMBL" id="JXXV01000017">
    <property type="protein sequence ID" value="KJY83027.1"/>
    <property type="molecule type" value="Genomic_DNA"/>
</dbReference>
<dbReference type="Pfam" id="PF00753">
    <property type="entry name" value="Lactamase_B"/>
    <property type="match status" value="1"/>
</dbReference>
<name>A0A0F4NIT3_9VIBR</name>
<dbReference type="NCBIfam" id="TIGR00360">
    <property type="entry name" value="ComEC_N-term"/>
    <property type="match status" value="1"/>
</dbReference>
<evidence type="ECO:0000256" key="1">
    <source>
        <dbReference type="ARBA" id="ARBA00004651"/>
    </source>
</evidence>
<evidence type="ECO:0000313" key="8">
    <source>
        <dbReference type="EMBL" id="KJY83027.1"/>
    </source>
</evidence>
<dbReference type="AlphaFoldDB" id="A0A0F4NIT3"/>
<dbReference type="InterPro" id="IPR004797">
    <property type="entry name" value="Competence_ComEC/Rec2"/>
</dbReference>
<comment type="subcellular location">
    <subcellularLocation>
        <location evidence="1">Cell membrane</location>
        <topology evidence="1">Multi-pass membrane protein</topology>
    </subcellularLocation>
</comment>
<dbReference type="STRING" id="579748.TW81_10695"/>
<evidence type="ECO:0000259" key="7">
    <source>
        <dbReference type="SMART" id="SM00849"/>
    </source>
</evidence>
<comment type="caution">
    <text evidence="8">The sequence shown here is derived from an EMBL/GenBank/DDBJ whole genome shotgun (WGS) entry which is preliminary data.</text>
</comment>
<feature type="transmembrane region" description="Helical" evidence="6">
    <location>
        <begin position="29"/>
        <end position="45"/>
    </location>
</feature>
<dbReference type="PATRIC" id="fig|579748.3.peg.2201"/>
<dbReference type="PANTHER" id="PTHR30619:SF1">
    <property type="entry name" value="RECOMBINATION PROTEIN 2"/>
    <property type="match status" value="1"/>
</dbReference>
<dbReference type="InterPro" id="IPR004477">
    <property type="entry name" value="ComEC_N"/>
</dbReference>
<sequence length="746" mass="83316">MTLYIYYWTLISFSLLITTSPYWPIMPQLDYLPIALIALVVSIKYRKAKGLLGLALAFVVILMHGNMLRFQTETLFQAGQDITITADINSFFRPINFGYQGIVVVRSINGESLTRFAQPTIRLNSPVDLQLGETISARVTVKPIYGLLNTVGYDAEKMALVQGVVGTAAINTQKSYYIINTPSIRANLIQSVTNKTNKIAHQGMILALMFGEREKLTAEDWQRLKFSGLSHLVAISGLHIGIAFGIGWSVGLMLLKASARFLSAPILVGLLCAISYAWLAGFSLPTQRAAMMCAIICVLQLLAGGVPKSLKWLVVLSLLLLIEPFSTQSASLWMSMTAVGAIFLYQSFSRPHPSLVMKLMRMQLFLMIIMSPIVISLFQGISLGTIAYNLVFVPWFSLVVIPLVFVSFIGHLFSPGFEYFWLGLNLSLQLVDWCVQYAEWMWIDVSRLSLMWFVAGIGWLVMSHVFSLRTATLLIVCFGLIQLNWREKPLWKMTVFDVGHGLSVLVQQDDSAMLYDTGVAWTTSSIVGQIVGPFMRAEGIQSLDYFVVSHFDSDHAGGFDDVITQWNPRYIITSQNKDSHTPCVEGQTWQWNAMQIQALWPPQVARRAYNPHSCVLRLSHRESSTELLLTGDIEAIAEWILARKPDRLAADIVVVPHHGSKTSSTAGFVTAVSPKVAVASLAKGNRWRLPSDAVVNRYREIGAIWKDTGSSGQILFEIYPQRFEVSGLRESKGKSWYRQMLRNGVE</sequence>
<dbReference type="GO" id="GO:0016301">
    <property type="term" value="F:kinase activity"/>
    <property type="evidence" value="ECO:0007669"/>
    <property type="project" value="UniProtKB-KW"/>
</dbReference>
<dbReference type="CDD" id="cd07731">
    <property type="entry name" value="ComA-like_MBL-fold"/>
    <property type="match status" value="1"/>
</dbReference>
<feature type="transmembrane region" description="Helical" evidence="6">
    <location>
        <begin position="365"/>
        <end position="386"/>
    </location>
</feature>
<dbReference type="InterPro" id="IPR001279">
    <property type="entry name" value="Metallo-B-lactamas"/>
</dbReference>
<dbReference type="InterPro" id="IPR035681">
    <property type="entry name" value="ComA-like_MBL"/>
</dbReference>
<keyword evidence="8" id="KW-0808">Transferase</keyword>
<protein>
    <submittedName>
        <fullName evidence="8">Histidine kinase</fullName>
    </submittedName>
</protein>
<dbReference type="NCBIfam" id="TIGR00361">
    <property type="entry name" value="ComEC_Rec2"/>
    <property type="match status" value="1"/>
</dbReference>
<reference evidence="8 9" key="1">
    <citation type="journal article" date="2015" name="BMC Genomics">
        <title>Genome mining reveals unlocked bioactive potential of marine Gram-negative bacteria.</title>
        <authorList>
            <person name="Machado H."/>
            <person name="Sonnenschein E.C."/>
            <person name="Melchiorsen J."/>
            <person name="Gram L."/>
        </authorList>
    </citation>
    <scope>NUCLEOTIDE SEQUENCE [LARGE SCALE GENOMIC DNA]</scope>
    <source>
        <strain evidence="8 9">S2757</strain>
    </source>
</reference>
<dbReference type="InterPro" id="IPR036866">
    <property type="entry name" value="RibonucZ/Hydroxyglut_hydro"/>
</dbReference>
<accession>A0A0F4NIT3</accession>
<dbReference type="RefSeq" id="WP_045955712.1">
    <property type="nucleotide sequence ID" value="NZ_JXXV01000017.1"/>
</dbReference>
<feature type="domain" description="Metallo-beta-lactamase" evidence="7">
    <location>
        <begin position="500"/>
        <end position="683"/>
    </location>
</feature>
<feature type="transmembrane region" description="Helical" evidence="6">
    <location>
        <begin position="289"/>
        <end position="306"/>
    </location>
</feature>
<proteinExistence type="predicted"/>
<feature type="transmembrane region" description="Helical" evidence="6">
    <location>
        <begin position="232"/>
        <end position="255"/>
    </location>
</feature>
<keyword evidence="5 6" id="KW-0472">Membrane</keyword>
<dbReference type="Gene3D" id="3.60.15.10">
    <property type="entry name" value="Ribonuclease Z/Hydroxyacylglutathione hydrolase-like"/>
    <property type="match status" value="1"/>
</dbReference>
<organism evidence="8 9">
    <name type="scientific">Vibrio galatheae</name>
    <dbReference type="NCBI Taxonomy" id="579748"/>
    <lineage>
        <taxon>Bacteria</taxon>
        <taxon>Pseudomonadati</taxon>
        <taxon>Pseudomonadota</taxon>
        <taxon>Gammaproteobacteria</taxon>
        <taxon>Vibrionales</taxon>
        <taxon>Vibrionaceae</taxon>
        <taxon>Vibrio</taxon>
    </lineage>
</organism>
<dbReference type="SUPFAM" id="SSF56281">
    <property type="entry name" value="Metallo-hydrolase/oxidoreductase"/>
    <property type="match status" value="1"/>
</dbReference>
<evidence type="ECO:0000313" key="9">
    <source>
        <dbReference type="Proteomes" id="UP000033673"/>
    </source>
</evidence>
<keyword evidence="3 6" id="KW-0812">Transmembrane</keyword>
<evidence type="ECO:0000256" key="2">
    <source>
        <dbReference type="ARBA" id="ARBA00022475"/>
    </source>
</evidence>
<feature type="transmembrane region" description="Helical" evidence="6">
    <location>
        <begin position="51"/>
        <end position="68"/>
    </location>
</feature>
<keyword evidence="8" id="KW-0418">Kinase</keyword>
<feature type="transmembrane region" description="Helical" evidence="6">
    <location>
        <begin position="312"/>
        <end position="345"/>
    </location>
</feature>
<feature type="transmembrane region" description="Helical" evidence="6">
    <location>
        <begin position="6"/>
        <end position="22"/>
    </location>
</feature>
<dbReference type="PANTHER" id="PTHR30619">
    <property type="entry name" value="DNA INTERNALIZATION/COMPETENCE PROTEIN COMEC/REC2"/>
    <property type="match status" value="1"/>
</dbReference>
<dbReference type="Proteomes" id="UP000033673">
    <property type="component" value="Unassembled WGS sequence"/>
</dbReference>
<gene>
    <name evidence="8" type="ORF">TW81_10695</name>
</gene>
<dbReference type="GO" id="GO:0005886">
    <property type="term" value="C:plasma membrane"/>
    <property type="evidence" value="ECO:0007669"/>
    <property type="project" value="UniProtKB-SubCell"/>
</dbReference>